<proteinExistence type="predicted"/>
<reference evidence="1 3" key="2">
    <citation type="journal article" date="2013" name="Nature">
        <title>Insights into bilaterian evolution from three spiralian genomes.</title>
        <authorList>
            <person name="Simakov O."/>
            <person name="Marletaz F."/>
            <person name="Cho S.J."/>
            <person name="Edsinger-Gonzales E."/>
            <person name="Havlak P."/>
            <person name="Hellsten U."/>
            <person name="Kuo D.H."/>
            <person name="Larsson T."/>
            <person name="Lv J."/>
            <person name="Arendt D."/>
            <person name="Savage R."/>
            <person name="Osoegawa K."/>
            <person name="de Jong P."/>
            <person name="Grimwood J."/>
            <person name="Chapman J.A."/>
            <person name="Shapiro H."/>
            <person name="Aerts A."/>
            <person name="Otillar R.P."/>
            <person name="Terry A.Y."/>
            <person name="Boore J.L."/>
            <person name="Grigoriev I.V."/>
            <person name="Lindberg D.R."/>
            <person name="Seaver E.C."/>
            <person name="Weisblat D.A."/>
            <person name="Putnam N.H."/>
            <person name="Rokhsar D.S."/>
        </authorList>
    </citation>
    <scope>NUCLEOTIDE SEQUENCE</scope>
    <source>
        <strain evidence="1 3">I ESC-2004</strain>
    </source>
</reference>
<protein>
    <submittedName>
        <fullName evidence="1 2">Uncharacterized protein</fullName>
    </submittedName>
</protein>
<name>R7TXQ4_CAPTE</name>
<dbReference type="AlphaFoldDB" id="R7TXQ4"/>
<evidence type="ECO:0000313" key="3">
    <source>
        <dbReference type="Proteomes" id="UP000014760"/>
    </source>
</evidence>
<organism evidence="1">
    <name type="scientific">Capitella teleta</name>
    <name type="common">Polychaete worm</name>
    <dbReference type="NCBI Taxonomy" id="283909"/>
    <lineage>
        <taxon>Eukaryota</taxon>
        <taxon>Metazoa</taxon>
        <taxon>Spiralia</taxon>
        <taxon>Lophotrochozoa</taxon>
        <taxon>Annelida</taxon>
        <taxon>Polychaeta</taxon>
        <taxon>Sedentaria</taxon>
        <taxon>Scolecida</taxon>
        <taxon>Capitellidae</taxon>
        <taxon>Capitella</taxon>
    </lineage>
</organism>
<dbReference type="EnsemblMetazoa" id="CapteT220906">
    <property type="protein sequence ID" value="CapteP220906"/>
    <property type="gene ID" value="CapteG220906"/>
</dbReference>
<accession>R7TXQ4</accession>
<gene>
    <name evidence="1" type="ORF">CAPTEDRAFT_220906</name>
</gene>
<reference evidence="3" key="1">
    <citation type="submission" date="2012-12" db="EMBL/GenBank/DDBJ databases">
        <authorList>
            <person name="Hellsten U."/>
            <person name="Grimwood J."/>
            <person name="Chapman J.A."/>
            <person name="Shapiro H."/>
            <person name="Aerts A."/>
            <person name="Otillar R.P."/>
            <person name="Terry A.Y."/>
            <person name="Boore J.L."/>
            <person name="Simakov O."/>
            <person name="Marletaz F."/>
            <person name="Cho S.-J."/>
            <person name="Edsinger-Gonzales E."/>
            <person name="Havlak P."/>
            <person name="Kuo D.-H."/>
            <person name="Larsson T."/>
            <person name="Lv J."/>
            <person name="Arendt D."/>
            <person name="Savage R."/>
            <person name="Osoegawa K."/>
            <person name="de Jong P."/>
            <person name="Lindberg D.R."/>
            <person name="Seaver E.C."/>
            <person name="Weisblat D.A."/>
            <person name="Putnam N.H."/>
            <person name="Grigoriev I.V."/>
            <person name="Rokhsar D.S."/>
        </authorList>
    </citation>
    <scope>NUCLEOTIDE SEQUENCE</scope>
    <source>
        <strain evidence="3">I ESC-2004</strain>
    </source>
</reference>
<sequence>MPRMVCHTKLAYPYEKSPFTNSIYFNVACRSSHRSHTQQGASNDADQPYLLIILVVCKSGLWLTLAESSDLCLEREHACGITYMDRMDSDWRHRRGRHFGFAAMAEIEK</sequence>
<keyword evidence="3" id="KW-1185">Reference proteome</keyword>
<dbReference type="Proteomes" id="UP000014760">
    <property type="component" value="Unassembled WGS sequence"/>
</dbReference>
<evidence type="ECO:0000313" key="2">
    <source>
        <dbReference type="EnsemblMetazoa" id="CapteP220906"/>
    </source>
</evidence>
<dbReference type="EMBL" id="AMQN01010356">
    <property type="status" value="NOT_ANNOTATED_CDS"/>
    <property type="molecule type" value="Genomic_DNA"/>
</dbReference>
<reference evidence="2" key="3">
    <citation type="submission" date="2015-06" db="UniProtKB">
        <authorList>
            <consortium name="EnsemblMetazoa"/>
        </authorList>
    </citation>
    <scope>IDENTIFICATION</scope>
</reference>
<evidence type="ECO:0000313" key="1">
    <source>
        <dbReference type="EMBL" id="ELT98708.1"/>
    </source>
</evidence>
<dbReference type="EMBL" id="KB307618">
    <property type="protein sequence ID" value="ELT98708.1"/>
    <property type="molecule type" value="Genomic_DNA"/>
</dbReference>
<dbReference type="HOGENOM" id="CLU_2186438_0_0_1"/>